<evidence type="ECO:0000256" key="1">
    <source>
        <dbReference type="SAM" id="Phobius"/>
    </source>
</evidence>
<evidence type="ECO:0000313" key="3">
    <source>
        <dbReference type="Proteomes" id="UP001257277"/>
    </source>
</evidence>
<proteinExistence type="predicted"/>
<dbReference type="Pfam" id="PF13858">
    <property type="entry name" value="DUF4199"/>
    <property type="match status" value="1"/>
</dbReference>
<protein>
    <submittedName>
        <fullName evidence="2">DUF4199 domain-containing protein</fullName>
    </submittedName>
</protein>
<keyword evidence="3" id="KW-1185">Reference proteome</keyword>
<keyword evidence="1" id="KW-0812">Transmembrane</keyword>
<organism evidence="2 3">
    <name type="scientific">Asprobacillus argus</name>
    <dbReference type="NCBI Taxonomy" id="3076534"/>
    <lineage>
        <taxon>Bacteria</taxon>
        <taxon>Pseudomonadati</taxon>
        <taxon>Bacteroidota</taxon>
        <taxon>Flavobacteriia</taxon>
        <taxon>Flavobacteriales</taxon>
        <taxon>Flavobacteriaceae</taxon>
        <taxon>Asprobacillus</taxon>
    </lineage>
</organism>
<feature type="transmembrane region" description="Helical" evidence="1">
    <location>
        <begin position="66"/>
        <end position="89"/>
    </location>
</feature>
<dbReference type="EMBL" id="JAVTTO010000001">
    <property type="protein sequence ID" value="MDT7831389.1"/>
    <property type="molecule type" value="Genomic_DNA"/>
</dbReference>
<feature type="transmembrane region" description="Helical" evidence="1">
    <location>
        <begin position="37"/>
        <end position="54"/>
    </location>
</feature>
<feature type="transmembrane region" description="Helical" evidence="1">
    <location>
        <begin position="141"/>
        <end position="165"/>
    </location>
</feature>
<sequence>MKKTIIRYGFYGFLTAVVLFLSALVFGQGLSFETQTVLGYVSIVASLSFVYFGIKHFRDRQNNGVISFGKALGVGMLITLFAALGFAIIDYLYTAYINPDFIDQYAANSMSNLEKTLSGDDLVKAKEDFTSQMESMGSSSALAFFMFVIVTVIGFIISLLSSLFLNKKQS</sequence>
<keyword evidence="1" id="KW-0472">Membrane</keyword>
<comment type="caution">
    <text evidence="2">The sequence shown here is derived from an EMBL/GenBank/DDBJ whole genome shotgun (WGS) entry which is preliminary data.</text>
</comment>
<dbReference type="InterPro" id="IPR025250">
    <property type="entry name" value="DUF4199"/>
</dbReference>
<dbReference type="RefSeq" id="WP_349240634.1">
    <property type="nucleotide sequence ID" value="NZ_JAVTTO010000001.1"/>
</dbReference>
<keyword evidence="1" id="KW-1133">Transmembrane helix</keyword>
<name>A0ABU3LCD5_9FLAO</name>
<gene>
    <name evidence="2" type="ORF">RQM59_03300</name>
</gene>
<evidence type="ECO:0000313" key="2">
    <source>
        <dbReference type="EMBL" id="MDT7831389.1"/>
    </source>
</evidence>
<dbReference type="Proteomes" id="UP001257277">
    <property type="component" value="Unassembled WGS sequence"/>
</dbReference>
<reference evidence="2 3" key="1">
    <citation type="submission" date="2023-09" db="EMBL/GenBank/DDBJ databases">
        <title>Novel taxa isolated from Blanes Bay.</title>
        <authorList>
            <person name="Rey-Velasco X."/>
            <person name="Lucena T."/>
        </authorList>
    </citation>
    <scope>NUCLEOTIDE SEQUENCE [LARGE SCALE GENOMIC DNA]</scope>
    <source>
        <strain evidence="2 3">S356</strain>
    </source>
</reference>
<accession>A0ABU3LCD5</accession>